<dbReference type="InterPro" id="IPR036013">
    <property type="entry name" value="Band_7/SPFH_dom_sf"/>
</dbReference>
<comment type="similarity">
    <text evidence="1">Belongs to the band 7/mec-2 family.</text>
</comment>
<protein>
    <submittedName>
        <fullName evidence="4">SPFH domain / Band 7 family protein</fullName>
    </submittedName>
</protein>
<dbReference type="InterPro" id="IPR001107">
    <property type="entry name" value="Band_7"/>
</dbReference>
<dbReference type="InterPro" id="IPR043202">
    <property type="entry name" value="Band-7_stomatin-like"/>
</dbReference>
<accession>A0A0G0CYH9</accession>
<dbReference type="AlphaFoldDB" id="A0A0G0CYH9"/>
<gene>
    <name evidence="4" type="ORF">UR89_C0008G0026</name>
</gene>
<feature type="transmembrane region" description="Helical" evidence="2">
    <location>
        <begin position="6"/>
        <end position="26"/>
    </location>
</feature>
<dbReference type="Gene3D" id="3.30.479.30">
    <property type="entry name" value="Band 7 domain"/>
    <property type="match status" value="1"/>
</dbReference>
<reference evidence="4 5" key="1">
    <citation type="journal article" date="2015" name="Nature">
        <title>rRNA introns, odd ribosomes, and small enigmatic genomes across a large radiation of phyla.</title>
        <authorList>
            <person name="Brown C.T."/>
            <person name="Hug L.A."/>
            <person name="Thomas B.C."/>
            <person name="Sharon I."/>
            <person name="Castelle C.J."/>
            <person name="Singh A."/>
            <person name="Wilkins M.J."/>
            <person name="Williams K.H."/>
            <person name="Banfield J.F."/>
        </authorList>
    </citation>
    <scope>NUCLEOTIDE SEQUENCE [LARGE SCALE GENOMIC DNA]</scope>
</reference>
<name>A0A0G0CYH9_9BACT</name>
<dbReference type="GO" id="GO:0005886">
    <property type="term" value="C:plasma membrane"/>
    <property type="evidence" value="ECO:0007669"/>
    <property type="project" value="InterPro"/>
</dbReference>
<dbReference type="PANTHER" id="PTHR10264">
    <property type="entry name" value="BAND 7 PROTEIN-RELATED"/>
    <property type="match status" value="1"/>
</dbReference>
<dbReference type="Pfam" id="PF01145">
    <property type="entry name" value="Band_7"/>
    <property type="match status" value="1"/>
</dbReference>
<proteinExistence type="inferred from homology"/>
<keyword evidence="2" id="KW-1133">Transmembrane helix</keyword>
<dbReference type="SUPFAM" id="SSF117892">
    <property type="entry name" value="Band 7/SPFH domain"/>
    <property type="match status" value="1"/>
</dbReference>
<dbReference type="Proteomes" id="UP000034536">
    <property type="component" value="Unassembled WGS sequence"/>
</dbReference>
<organism evidence="4 5">
    <name type="scientific">Candidatus Roizmanbacteria bacterium GW2011_GWA2_35_8</name>
    <dbReference type="NCBI Taxonomy" id="1618479"/>
    <lineage>
        <taxon>Bacteria</taxon>
        <taxon>Candidatus Roizmaniibacteriota</taxon>
    </lineage>
</organism>
<sequence length="272" mass="30432">MEFFIVPSLFAFIALIVFLIKFFRVIPEGYKGLVMFLGKFNRVIEPGLNIVLVPLETVQEVDIREQVMDIPTQEAITKDNVSCMIDGIVRFKVVNPATAIYKVQRFENQISAKAQTSLRDVIGSVTLDEVLSKRAQIAEHIKGIVDSAAEEWGVDILTVEIQNIEIPADMKRAMAQQAEAERDKKARIIKAEGEKEAAVKLADAAKILSSAKGALELRTLQTLKEISADPSEKIIMTLPNTFFEAFTARKYKKRGDGSFKRNKALLARSDMR</sequence>
<evidence type="ECO:0000256" key="1">
    <source>
        <dbReference type="ARBA" id="ARBA00008164"/>
    </source>
</evidence>
<evidence type="ECO:0000313" key="5">
    <source>
        <dbReference type="Proteomes" id="UP000034536"/>
    </source>
</evidence>
<keyword evidence="2" id="KW-0472">Membrane</keyword>
<dbReference type="FunFam" id="3.30.479.30:FF:000004">
    <property type="entry name" value="Putative membrane protease family, stomatin"/>
    <property type="match status" value="1"/>
</dbReference>
<dbReference type="Gene3D" id="6.10.250.2090">
    <property type="match status" value="1"/>
</dbReference>
<dbReference type="PRINTS" id="PR00721">
    <property type="entry name" value="STOMATIN"/>
</dbReference>
<dbReference type="InterPro" id="IPR001972">
    <property type="entry name" value="Stomatin_HflK_fam"/>
</dbReference>
<feature type="domain" description="Band 7" evidence="3">
    <location>
        <begin position="21"/>
        <end position="178"/>
    </location>
</feature>
<dbReference type="CDD" id="cd08826">
    <property type="entry name" value="SPFH_eoslipins_u1"/>
    <property type="match status" value="1"/>
</dbReference>
<dbReference type="SMART" id="SM00244">
    <property type="entry name" value="PHB"/>
    <property type="match status" value="1"/>
</dbReference>
<evidence type="ECO:0000256" key="2">
    <source>
        <dbReference type="SAM" id="Phobius"/>
    </source>
</evidence>
<dbReference type="PANTHER" id="PTHR10264:SF19">
    <property type="entry name" value="AT06885P-RELATED"/>
    <property type="match status" value="1"/>
</dbReference>
<dbReference type="EMBL" id="LBQX01000008">
    <property type="protein sequence ID" value="KKP87054.1"/>
    <property type="molecule type" value="Genomic_DNA"/>
</dbReference>
<keyword evidence="2" id="KW-0812">Transmembrane</keyword>
<comment type="caution">
    <text evidence="4">The sequence shown here is derived from an EMBL/GenBank/DDBJ whole genome shotgun (WGS) entry which is preliminary data.</text>
</comment>
<dbReference type="GO" id="GO:0098552">
    <property type="term" value="C:side of membrane"/>
    <property type="evidence" value="ECO:0007669"/>
    <property type="project" value="UniProtKB-ARBA"/>
</dbReference>
<evidence type="ECO:0000259" key="3">
    <source>
        <dbReference type="SMART" id="SM00244"/>
    </source>
</evidence>
<evidence type="ECO:0000313" key="4">
    <source>
        <dbReference type="EMBL" id="KKP87054.1"/>
    </source>
</evidence>